<protein>
    <submittedName>
        <fullName evidence="2">Transcriptional regulator</fullName>
    </submittedName>
</protein>
<keyword evidence="1" id="KW-1133">Transmembrane helix</keyword>
<dbReference type="EMBL" id="JAAGWZ010000001">
    <property type="protein sequence ID" value="NEM90862.1"/>
    <property type="molecule type" value="Genomic_DNA"/>
</dbReference>
<keyword evidence="3" id="KW-1185">Reference proteome</keyword>
<dbReference type="AlphaFoldDB" id="A0A7C9TQR1"/>
<organism evidence="2 3">
    <name type="scientific">Galbitalea soli</name>
    <dbReference type="NCBI Taxonomy" id="1268042"/>
    <lineage>
        <taxon>Bacteria</taxon>
        <taxon>Bacillati</taxon>
        <taxon>Actinomycetota</taxon>
        <taxon>Actinomycetes</taxon>
        <taxon>Micrococcales</taxon>
        <taxon>Microbacteriaceae</taxon>
        <taxon>Galbitalea</taxon>
    </lineage>
</organism>
<reference evidence="2 3" key="1">
    <citation type="journal article" date="2014" name="Int. J. Syst. Evol. Microbiol.">
        <title>Description of Galbitalea soli gen. nov., sp. nov., and Frondihabitans sucicola sp. nov.</title>
        <authorList>
            <person name="Kim S.J."/>
            <person name="Lim J.M."/>
            <person name="Ahn J.H."/>
            <person name="Weon H.Y."/>
            <person name="Hamada M."/>
            <person name="Suzuki K."/>
            <person name="Ahn T.Y."/>
            <person name="Kwon S.W."/>
        </authorList>
    </citation>
    <scope>NUCLEOTIDE SEQUENCE [LARGE SCALE GENOMIC DNA]</scope>
    <source>
        <strain evidence="2 3">NBRC 108727</strain>
    </source>
</reference>
<feature type="transmembrane region" description="Helical" evidence="1">
    <location>
        <begin position="74"/>
        <end position="97"/>
    </location>
</feature>
<comment type="caution">
    <text evidence="2">The sequence shown here is derived from an EMBL/GenBank/DDBJ whole genome shotgun (WGS) entry which is preliminary data.</text>
</comment>
<evidence type="ECO:0000313" key="2">
    <source>
        <dbReference type="EMBL" id="NEM90862.1"/>
    </source>
</evidence>
<name>A0A7C9TQR1_9MICO</name>
<proteinExistence type="predicted"/>
<sequence>MTVTPARRLRLLVAAPTITAIGLWCIAIVILGTQFVGATQDARSATSDATFPRMALGLPILEGFRIGAHFGVHLHWGVLVFLVVPLIVALAVAALALRGMRRSAP</sequence>
<keyword evidence="1" id="KW-0812">Transmembrane</keyword>
<dbReference type="RefSeq" id="WP_163472466.1">
    <property type="nucleotide sequence ID" value="NZ_JAAGWZ010000001.1"/>
</dbReference>
<gene>
    <name evidence="2" type="ORF">G3T37_05785</name>
</gene>
<keyword evidence="1" id="KW-0472">Membrane</keyword>
<accession>A0A7C9TQR1</accession>
<feature type="transmembrane region" description="Helical" evidence="1">
    <location>
        <begin position="12"/>
        <end position="36"/>
    </location>
</feature>
<evidence type="ECO:0000256" key="1">
    <source>
        <dbReference type="SAM" id="Phobius"/>
    </source>
</evidence>
<evidence type="ECO:0000313" key="3">
    <source>
        <dbReference type="Proteomes" id="UP000479756"/>
    </source>
</evidence>
<dbReference type="Proteomes" id="UP000479756">
    <property type="component" value="Unassembled WGS sequence"/>
</dbReference>